<keyword evidence="1" id="KW-0812">Transmembrane</keyword>
<dbReference type="EMBL" id="MHNK01000006">
    <property type="protein sequence ID" value="OGZ44229.1"/>
    <property type="molecule type" value="Genomic_DNA"/>
</dbReference>
<protein>
    <submittedName>
        <fullName evidence="2">Uncharacterized protein</fullName>
    </submittedName>
</protein>
<name>A0A1G2G1N6_9BACT</name>
<reference evidence="2 3" key="1">
    <citation type="journal article" date="2016" name="Nat. Commun.">
        <title>Thousands of microbial genomes shed light on interconnected biogeochemical processes in an aquifer system.</title>
        <authorList>
            <person name="Anantharaman K."/>
            <person name="Brown C.T."/>
            <person name="Hug L.A."/>
            <person name="Sharon I."/>
            <person name="Castelle C.J."/>
            <person name="Probst A.J."/>
            <person name="Thomas B.C."/>
            <person name="Singh A."/>
            <person name="Wilkins M.J."/>
            <person name="Karaoz U."/>
            <person name="Brodie E.L."/>
            <person name="Williams K.H."/>
            <person name="Hubbard S.S."/>
            <person name="Banfield J.F."/>
        </authorList>
    </citation>
    <scope>NUCLEOTIDE SEQUENCE [LARGE SCALE GENOMIC DNA]</scope>
</reference>
<sequence length="177" mass="19473">MSNLLPKETNQLIWKRFTNRLLFVGALMFLLSALFVVLALLPSYIIPRIEQNILKKSESTLSVNGESDPVAEKNELSRSRDILLRATPAISASSSPSDLISAALSRRPQGIYVNRISFTAGRDGTMIIAGDATGREELNQYREELSKDERFTAVSIPVGSLIEAKGGEFTITLKGLF</sequence>
<evidence type="ECO:0000256" key="1">
    <source>
        <dbReference type="SAM" id="Phobius"/>
    </source>
</evidence>
<evidence type="ECO:0000313" key="2">
    <source>
        <dbReference type="EMBL" id="OGZ44229.1"/>
    </source>
</evidence>
<keyword evidence="1" id="KW-0472">Membrane</keyword>
<dbReference type="AlphaFoldDB" id="A0A1G2G1N6"/>
<organism evidence="2 3">
    <name type="scientific">Candidatus Ryanbacteria bacterium RIFCSPHIGHO2_01_FULL_45_22</name>
    <dbReference type="NCBI Taxonomy" id="1802114"/>
    <lineage>
        <taxon>Bacteria</taxon>
        <taxon>Candidatus Ryaniibacteriota</taxon>
    </lineage>
</organism>
<dbReference type="STRING" id="1802114.A2719_00215"/>
<accession>A0A1G2G1N6</accession>
<evidence type="ECO:0000313" key="3">
    <source>
        <dbReference type="Proteomes" id="UP000177480"/>
    </source>
</evidence>
<gene>
    <name evidence="2" type="ORF">A2719_00215</name>
</gene>
<proteinExistence type="predicted"/>
<dbReference type="Proteomes" id="UP000177480">
    <property type="component" value="Unassembled WGS sequence"/>
</dbReference>
<keyword evidence="1" id="KW-1133">Transmembrane helix</keyword>
<comment type="caution">
    <text evidence="2">The sequence shown here is derived from an EMBL/GenBank/DDBJ whole genome shotgun (WGS) entry which is preliminary data.</text>
</comment>
<feature type="transmembrane region" description="Helical" evidence="1">
    <location>
        <begin position="21"/>
        <end position="46"/>
    </location>
</feature>